<protein>
    <submittedName>
        <fullName evidence="1">Uncharacterized protein</fullName>
    </submittedName>
</protein>
<sequence length="136" mass="14621">MVELHCFVSLRQFIDRGKHGHAVSQLILVWKHHASGTPVRSWSFGKAPSPIAMTIIINVGGLDDATKLHGSAKARSGLPDRVSFRQMRNSEAGLRCLAVRGGDMACSSNPQYLGSVANRVGESVSVVGAKRTDDPQ</sequence>
<dbReference type="Proteomes" id="UP001629392">
    <property type="component" value="Unassembled WGS sequence"/>
</dbReference>
<comment type="caution">
    <text evidence="1">The sequence shown here is derived from an EMBL/GenBank/DDBJ whole genome shotgun (WGS) entry which is preliminary data.</text>
</comment>
<organism evidence="1 2">
    <name type="scientific">Paraburkholderia strydomiana</name>
    <dbReference type="NCBI Taxonomy" id="1245417"/>
    <lineage>
        <taxon>Bacteria</taxon>
        <taxon>Pseudomonadati</taxon>
        <taxon>Pseudomonadota</taxon>
        <taxon>Betaproteobacteria</taxon>
        <taxon>Burkholderiales</taxon>
        <taxon>Burkholderiaceae</taxon>
        <taxon>Paraburkholderia</taxon>
    </lineage>
</organism>
<dbReference type="EMBL" id="JAQQCL010000035">
    <property type="protein sequence ID" value="MFM0720831.1"/>
    <property type="molecule type" value="Genomic_DNA"/>
</dbReference>
<gene>
    <name evidence="1" type="ORF">PQQ73_31430</name>
</gene>
<proteinExistence type="predicted"/>
<accession>A0ABW9EP04</accession>
<reference evidence="1 2" key="1">
    <citation type="journal article" date="2024" name="Chem. Sci.">
        <title>Discovery of megapolipeptins by genome mining of a Burkholderiales bacteria collection.</title>
        <authorList>
            <person name="Paulo B.S."/>
            <person name="Recchia M.J.J."/>
            <person name="Lee S."/>
            <person name="Fergusson C.H."/>
            <person name="Romanowski S.B."/>
            <person name="Hernandez A."/>
            <person name="Krull N."/>
            <person name="Liu D.Y."/>
            <person name="Cavanagh H."/>
            <person name="Bos A."/>
            <person name="Gray C.A."/>
            <person name="Murphy B.T."/>
            <person name="Linington R.G."/>
            <person name="Eustaquio A.S."/>
        </authorList>
    </citation>
    <scope>NUCLEOTIDE SEQUENCE [LARGE SCALE GENOMIC DNA]</scope>
    <source>
        <strain evidence="1 2">RL17-350-BIC-E</strain>
    </source>
</reference>
<name>A0ABW9EP04_9BURK</name>
<evidence type="ECO:0000313" key="2">
    <source>
        <dbReference type="Proteomes" id="UP001629392"/>
    </source>
</evidence>
<dbReference type="RefSeq" id="WP_408156837.1">
    <property type="nucleotide sequence ID" value="NZ_JAQQCL010000035.1"/>
</dbReference>
<evidence type="ECO:0000313" key="1">
    <source>
        <dbReference type="EMBL" id="MFM0720831.1"/>
    </source>
</evidence>
<keyword evidence="2" id="KW-1185">Reference proteome</keyword>